<dbReference type="Proteomes" id="UP000285961">
    <property type="component" value="Unassembled WGS sequence"/>
</dbReference>
<organism evidence="3 4">
    <name type="scientific">Candidatus Abyssobacteria bacterium SURF_17</name>
    <dbReference type="NCBI Taxonomy" id="2093361"/>
    <lineage>
        <taxon>Bacteria</taxon>
        <taxon>Pseudomonadati</taxon>
        <taxon>Candidatus Hydrogenedentota</taxon>
        <taxon>Candidatus Abyssobacteria</taxon>
    </lineage>
</organism>
<evidence type="ECO:0000313" key="4">
    <source>
        <dbReference type="Proteomes" id="UP000285961"/>
    </source>
</evidence>
<protein>
    <submittedName>
        <fullName evidence="3">DUF362 domain-containing protein</fullName>
    </submittedName>
</protein>
<dbReference type="EMBL" id="QZKI01000091">
    <property type="protein sequence ID" value="RJP68540.1"/>
    <property type="molecule type" value="Genomic_DNA"/>
</dbReference>
<gene>
    <name evidence="3" type="ORF">C4532_12915</name>
</gene>
<evidence type="ECO:0000313" key="3">
    <source>
        <dbReference type="EMBL" id="RJP68540.1"/>
    </source>
</evidence>
<dbReference type="AlphaFoldDB" id="A0A419EVW2"/>
<dbReference type="Pfam" id="PF04015">
    <property type="entry name" value="DUF362"/>
    <property type="match status" value="1"/>
</dbReference>
<reference evidence="3 4" key="1">
    <citation type="journal article" date="2017" name="ISME J.">
        <title>Energy and carbon metabolisms in a deep terrestrial subsurface fluid microbial community.</title>
        <authorList>
            <person name="Momper L."/>
            <person name="Jungbluth S.P."/>
            <person name="Lee M.D."/>
            <person name="Amend J.P."/>
        </authorList>
    </citation>
    <scope>NUCLEOTIDE SEQUENCE [LARGE SCALE GENOMIC DNA]</scope>
    <source>
        <strain evidence="3">SURF_17</strain>
    </source>
</reference>
<feature type="transmembrane region" description="Helical" evidence="1">
    <location>
        <begin position="370"/>
        <end position="392"/>
    </location>
</feature>
<evidence type="ECO:0000259" key="2">
    <source>
        <dbReference type="Pfam" id="PF04015"/>
    </source>
</evidence>
<dbReference type="InterPro" id="IPR007160">
    <property type="entry name" value="DUF362"/>
</dbReference>
<keyword evidence="1" id="KW-0812">Transmembrane</keyword>
<accession>A0A419EVW2</accession>
<name>A0A419EVW2_9BACT</name>
<keyword evidence="1" id="KW-0472">Membrane</keyword>
<sequence length="411" mass="45635">MRPTDKVILKPNVVTSGAGFMPPFGTVTTTQVIEGMLRALKDFGVHDITIGEGTVTDELGTNTMKGYKWIHLDKLAKRYGVKMVDFNAGPHRRVMSEDVPINIAEAALETDFFINLPVLKTHGDTRVSLASKNLKGCMSMASKKFFHGPAGILHYRISRLMEVIPQRLVVIDGIYAMERGPEATTGTARRFGVLAASTDFLAADAVGARLLGAKPTEAEHLKLYAERNGRMDTLEDPDAIEVCGDRVEDHAKYLEWEYDFRVDLEASGHTGLEIRRLTQTSCSGCGANLRGPLLLLIALSRSKDFNALRIVQGKSLKDDRDSPRTLLFGNCAIKENMHLTRATRLEGCPPKFFDSLRFLSKQMTSPVGRVAFYVRLAAYFVKATLGIGLLPLPRFAIYRKNPDFDIRHFTV</sequence>
<feature type="domain" description="DUF362" evidence="2">
    <location>
        <begin position="7"/>
        <end position="209"/>
    </location>
</feature>
<comment type="caution">
    <text evidence="3">The sequence shown here is derived from an EMBL/GenBank/DDBJ whole genome shotgun (WGS) entry which is preliminary data.</text>
</comment>
<evidence type="ECO:0000256" key="1">
    <source>
        <dbReference type="SAM" id="Phobius"/>
    </source>
</evidence>
<proteinExistence type="predicted"/>
<keyword evidence="1" id="KW-1133">Transmembrane helix</keyword>